<gene>
    <name evidence="3" type="ORF">LNINA_LOCUS8267</name>
</gene>
<keyword evidence="2" id="KW-0732">Signal</keyword>
<feature type="signal peptide" evidence="2">
    <location>
        <begin position="1"/>
        <end position="20"/>
    </location>
</feature>
<evidence type="ECO:0000313" key="3">
    <source>
        <dbReference type="EMBL" id="CAK1548919.1"/>
    </source>
</evidence>
<reference evidence="3 4" key="1">
    <citation type="submission" date="2023-11" db="EMBL/GenBank/DDBJ databases">
        <authorList>
            <person name="Okamura Y."/>
        </authorList>
    </citation>
    <scope>NUCLEOTIDE SEQUENCE [LARGE SCALE GENOMIC DNA]</scope>
</reference>
<comment type="caution">
    <text evidence="3">The sequence shown here is derived from an EMBL/GenBank/DDBJ whole genome shotgun (WGS) entry which is preliminary data.</text>
</comment>
<evidence type="ECO:0000256" key="2">
    <source>
        <dbReference type="SAM" id="SignalP"/>
    </source>
</evidence>
<feature type="region of interest" description="Disordered" evidence="1">
    <location>
        <begin position="27"/>
        <end position="58"/>
    </location>
</feature>
<name>A0AAV1JHG0_9NEOP</name>
<dbReference type="EMBL" id="CAVLEF010000011">
    <property type="protein sequence ID" value="CAK1548919.1"/>
    <property type="molecule type" value="Genomic_DNA"/>
</dbReference>
<dbReference type="Proteomes" id="UP001497472">
    <property type="component" value="Unassembled WGS sequence"/>
</dbReference>
<evidence type="ECO:0000313" key="4">
    <source>
        <dbReference type="Proteomes" id="UP001497472"/>
    </source>
</evidence>
<organism evidence="3 4">
    <name type="scientific">Leptosia nina</name>
    <dbReference type="NCBI Taxonomy" id="320188"/>
    <lineage>
        <taxon>Eukaryota</taxon>
        <taxon>Metazoa</taxon>
        <taxon>Ecdysozoa</taxon>
        <taxon>Arthropoda</taxon>
        <taxon>Hexapoda</taxon>
        <taxon>Insecta</taxon>
        <taxon>Pterygota</taxon>
        <taxon>Neoptera</taxon>
        <taxon>Endopterygota</taxon>
        <taxon>Lepidoptera</taxon>
        <taxon>Glossata</taxon>
        <taxon>Ditrysia</taxon>
        <taxon>Papilionoidea</taxon>
        <taxon>Pieridae</taxon>
        <taxon>Pierinae</taxon>
        <taxon>Leptosia</taxon>
    </lineage>
</organism>
<protein>
    <submittedName>
        <fullName evidence="3">Uncharacterized protein</fullName>
    </submittedName>
</protein>
<sequence length="112" mass="11541">MYNAITFLVLHALLWQHAYTYCAGSRPSPRYPSPTNPTFPQRPCASSSSGPEVADGLTSSGVGTVSVYGDMPVSGATQLQGQVPVMGVARFSGSVPAYGTVTICGSCSCGCD</sequence>
<evidence type="ECO:0000256" key="1">
    <source>
        <dbReference type="SAM" id="MobiDB-lite"/>
    </source>
</evidence>
<proteinExistence type="predicted"/>
<accession>A0AAV1JHG0</accession>
<keyword evidence="4" id="KW-1185">Reference proteome</keyword>
<feature type="chain" id="PRO_5043987569" evidence="2">
    <location>
        <begin position="21"/>
        <end position="112"/>
    </location>
</feature>
<feature type="compositionally biased region" description="Polar residues" evidence="1">
    <location>
        <begin position="38"/>
        <end position="50"/>
    </location>
</feature>
<dbReference type="AlphaFoldDB" id="A0AAV1JHG0"/>